<gene>
    <name evidence="1" type="ORF">EVAR_79980_1</name>
</gene>
<dbReference type="AlphaFoldDB" id="A0A4C2A777"/>
<dbReference type="Proteomes" id="UP000299102">
    <property type="component" value="Unassembled WGS sequence"/>
</dbReference>
<proteinExistence type="predicted"/>
<accession>A0A4C2A777</accession>
<evidence type="ECO:0000313" key="2">
    <source>
        <dbReference type="Proteomes" id="UP000299102"/>
    </source>
</evidence>
<name>A0A4C2A777_EUMVA</name>
<comment type="caution">
    <text evidence="1">The sequence shown here is derived from an EMBL/GenBank/DDBJ whole genome shotgun (WGS) entry which is preliminary data.</text>
</comment>
<keyword evidence="2" id="KW-1185">Reference proteome</keyword>
<evidence type="ECO:0000313" key="1">
    <source>
        <dbReference type="EMBL" id="GBP96040.1"/>
    </source>
</evidence>
<dbReference type="EMBL" id="BGZK01002724">
    <property type="protein sequence ID" value="GBP96040.1"/>
    <property type="molecule type" value="Genomic_DNA"/>
</dbReference>
<protein>
    <submittedName>
        <fullName evidence="1">Uncharacterized protein</fullName>
    </submittedName>
</protein>
<organism evidence="1 2">
    <name type="scientific">Eumeta variegata</name>
    <name type="common">Bagworm moth</name>
    <name type="synonym">Eumeta japonica</name>
    <dbReference type="NCBI Taxonomy" id="151549"/>
    <lineage>
        <taxon>Eukaryota</taxon>
        <taxon>Metazoa</taxon>
        <taxon>Ecdysozoa</taxon>
        <taxon>Arthropoda</taxon>
        <taxon>Hexapoda</taxon>
        <taxon>Insecta</taxon>
        <taxon>Pterygota</taxon>
        <taxon>Neoptera</taxon>
        <taxon>Endopterygota</taxon>
        <taxon>Lepidoptera</taxon>
        <taxon>Glossata</taxon>
        <taxon>Ditrysia</taxon>
        <taxon>Tineoidea</taxon>
        <taxon>Psychidae</taxon>
        <taxon>Oiketicinae</taxon>
        <taxon>Eumeta</taxon>
    </lineage>
</organism>
<reference evidence="1 2" key="1">
    <citation type="journal article" date="2019" name="Commun. Biol.">
        <title>The bagworm genome reveals a unique fibroin gene that provides high tensile strength.</title>
        <authorList>
            <person name="Kono N."/>
            <person name="Nakamura H."/>
            <person name="Ohtoshi R."/>
            <person name="Tomita M."/>
            <person name="Numata K."/>
            <person name="Arakawa K."/>
        </authorList>
    </citation>
    <scope>NUCLEOTIDE SEQUENCE [LARGE SCALE GENOMIC DNA]</scope>
</reference>
<sequence length="88" mass="9906">MYFTISDFQGLMVEPEEYRLMIGFQGLVTELEVCKLHHQTLKGIVVKNTFPGNSNKPNRVTLFYYGVRLTSAPSSNPENRSKAGAPQL</sequence>